<dbReference type="Gene3D" id="3.40.50.1820">
    <property type="entry name" value="alpha/beta hydrolase"/>
    <property type="match status" value="1"/>
</dbReference>
<dbReference type="InterPro" id="IPR000073">
    <property type="entry name" value="AB_hydrolase_1"/>
</dbReference>
<dbReference type="Gene3D" id="1.10.10.800">
    <property type="match status" value="1"/>
</dbReference>
<keyword evidence="1 4" id="KW-0378">Hydrolase</keyword>
<gene>
    <name evidence="4" type="ORF">O4213_16770</name>
</gene>
<evidence type="ECO:0000259" key="3">
    <source>
        <dbReference type="Pfam" id="PF00561"/>
    </source>
</evidence>
<dbReference type="PANTHER" id="PTHR22946:SF9">
    <property type="entry name" value="POLYKETIDE TRANSFERASE AF380"/>
    <property type="match status" value="1"/>
</dbReference>
<comment type="similarity">
    <text evidence="2">Belongs to the AB hydrolase superfamily. FUS2 hydrolase family.</text>
</comment>
<organism evidence="4 5">
    <name type="scientific">Gordonia rubripertincta</name>
    <name type="common">Rhodococcus corallinus</name>
    <dbReference type="NCBI Taxonomy" id="36822"/>
    <lineage>
        <taxon>Bacteria</taxon>
        <taxon>Bacillati</taxon>
        <taxon>Actinomycetota</taxon>
        <taxon>Actinomycetes</taxon>
        <taxon>Mycobacteriales</taxon>
        <taxon>Gordoniaceae</taxon>
        <taxon>Gordonia</taxon>
    </lineage>
</organism>
<name>A0ABT4N118_GORRU</name>
<dbReference type="Pfam" id="PF00561">
    <property type="entry name" value="Abhydrolase_1"/>
    <property type="match status" value="1"/>
</dbReference>
<evidence type="ECO:0000256" key="1">
    <source>
        <dbReference type="ARBA" id="ARBA00022801"/>
    </source>
</evidence>
<evidence type="ECO:0000313" key="5">
    <source>
        <dbReference type="Proteomes" id="UP001067235"/>
    </source>
</evidence>
<dbReference type="InterPro" id="IPR029058">
    <property type="entry name" value="AB_hydrolase_fold"/>
</dbReference>
<dbReference type="InterPro" id="IPR050261">
    <property type="entry name" value="FrsA_esterase"/>
</dbReference>
<feature type="domain" description="AB hydrolase-1" evidence="3">
    <location>
        <begin position="44"/>
        <end position="172"/>
    </location>
</feature>
<keyword evidence="5" id="KW-1185">Reference proteome</keyword>
<evidence type="ECO:0000313" key="4">
    <source>
        <dbReference type="EMBL" id="MCZ4551647.1"/>
    </source>
</evidence>
<dbReference type="EMBL" id="JAPWIE010000005">
    <property type="protein sequence ID" value="MCZ4551647.1"/>
    <property type="molecule type" value="Genomic_DNA"/>
</dbReference>
<dbReference type="PANTHER" id="PTHR22946">
    <property type="entry name" value="DIENELACTONE HYDROLASE DOMAIN-CONTAINING PROTEIN-RELATED"/>
    <property type="match status" value="1"/>
</dbReference>
<dbReference type="RefSeq" id="WP_301572552.1">
    <property type="nucleotide sequence ID" value="NZ_JAPWIE010000005.1"/>
</dbReference>
<sequence length="322" mass="33779">MTAQVNVPRAEAFEAVQFTSGGTFCDAWYFRAQNDALAGAAGRPIVVMAHGLGGTKDSGLAPYAERLAAVGLDVFAFDYRGFGASGGEVRQSVSIDGQLEDYRAAVMAAAALDGVDAGRIVLWGVSLSGGHVLAVGAGRDDVAAIVSMTPLVNGMAAGRLAFANVPVASIARSTGLGVRSRLRTRVGRTPLMMPIVAGPGEMGALTLPGYREDYLGIAGPTWENTIDAAIGSEIGSYRADRRAADITAPVLMQIADFDRSAPPQSAANAAVKARAEVRHYPCDHFGVYHGQIWFERAVAHQIHFLIRHLTPSQPGVVDSSDS</sequence>
<dbReference type="SUPFAM" id="SSF53474">
    <property type="entry name" value="alpha/beta-Hydrolases"/>
    <property type="match status" value="1"/>
</dbReference>
<dbReference type="GO" id="GO:0016787">
    <property type="term" value="F:hydrolase activity"/>
    <property type="evidence" value="ECO:0007669"/>
    <property type="project" value="UniProtKB-KW"/>
</dbReference>
<protein>
    <submittedName>
        <fullName evidence="4">Alpha/beta hydrolase</fullName>
    </submittedName>
</protein>
<accession>A0ABT4N118</accession>
<comment type="caution">
    <text evidence="4">The sequence shown here is derived from an EMBL/GenBank/DDBJ whole genome shotgun (WGS) entry which is preliminary data.</text>
</comment>
<dbReference type="Proteomes" id="UP001067235">
    <property type="component" value="Unassembled WGS sequence"/>
</dbReference>
<reference evidence="4" key="1">
    <citation type="submission" date="2022-12" db="EMBL/GenBank/DDBJ databases">
        <authorList>
            <person name="Krivoruchko A.V."/>
            <person name="Elkin A."/>
        </authorList>
    </citation>
    <scope>NUCLEOTIDE SEQUENCE</scope>
    <source>
        <strain evidence="4">IEGM 1388</strain>
    </source>
</reference>
<proteinExistence type="inferred from homology"/>
<evidence type="ECO:0000256" key="2">
    <source>
        <dbReference type="ARBA" id="ARBA00038115"/>
    </source>
</evidence>